<evidence type="ECO:0000313" key="9">
    <source>
        <dbReference type="Proteomes" id="UP000596660"/>
    </source>
</evidence>
<feature type="transmembrane region" description="Helical" evidence="7">
    <location>
        <begin position="398"/>
        <end position="420"/>
    </location>
</feature>
<organism evidence="8 9">
    <name type="scientific">Chenopodium quinoa</name>
    <name type="common">Quinoa</name>
    <dbReference type="NCBI Taxonomy" id="63459"/>
    <lineage>
        <taxon>Eukaryota</taxon>
        <taxon>Viridiplantae</taxon>
        <taxon>Streptophyta</taxon>
        <taxon>Embryophyta</taxon>
        <taxon>Tracheophyta</taxon>
        <taxon>Spermatophyta</taxon>
        <taxon>Magnoliopsida</taxon>
        <taxon>eudicotyledons</taxon>
        <taxon>Gunneridae</taxon>
        <taxon>Pentapetalae</taxon>
        <taxon>Caryophyllales</taxon>
        <taxon>Chenopodiaceae</taxon>
        <taxon>Chenopodioideae</taxon>
        <taxon>Atripliceae</taxon>
        <taxon>Chenopodium</taxon>
    </lineage>
</organism>
<dbReference type="EnsemblPlants" id="AUR62022794-RA">
    <property type="protein sequence ID" value="AUR62022794-RA:cds"/>
    <property type="gene ID" value="AUR62022794"/>
</dbReference>
<proteinExistence type="inferred from homology"/>
<dbReference type="Gramene" id="AUR62022794-RA">
    <property type="protein sequence ID" value="AUR62022794-RA:cds"/>
    <property type="gene ID" value="AUR62022794"/>
</dbReference>
<feature type="transmembrane region" description="Helical" evidence="7">
    <location>
        <begin position="658"/>
        <end position="678"/>
    </location>
</feature>
<dbReference type="GO" id="GO:0016020">
    <property type="term" value="C:membrane"/>
    <property type="evidence" value="ECO:0007669"/>
    <property type="project" value="UniProtKB-SubCell"/>
</dbReference>
<keyword evidence="9" id="KW-1185">Reference proteome</keyword>
<dbReference type="InterPro" id="IPR000109">
    <property type="entry name" value="POT_fam"/>
</dbReference>
<evidence type="ECO:0000256" key="2">
    <source>
        <dbReference type="ARBA" id="ARBA00005982"/>
    </source>
</evidence>
<keyword evidence="5 7" id="KW-0472">Membrane</keyword>
<accession>A0A803M3J5</accession>
<keyword evidence="3 7" id="KW-0812">Transmembrane</keyword>
<feature type="transmembrane region" description="Helical" evidence="7">
    <location>
        <begin position="775"/>
        <end position="799"/>
    </location>
</feature>
<dbReference type="PANTHER" id="PTHR11654">
    <property type="entry name" value="OLIGOPEPTIDE TRANSPORTER-RELATED"/>
    <property type="match status" value="1"/>
</dbReference>
<evidence type="ECO:0000256" key="7">
    <source>
        <dbReference type="SAM" id="Phobius"/>
    </source>
</evidence>
<dbReference type="Pfam" id="PF00854">
    <property type="entry name" value="PTR2"/>
    <property type="match status" value="2"/>
</dbReference>
<comment type="subcellular location">
    <subcellularLocation>
        <location evidence="1">Membrane</location>
        <topology evidence="1">Multi-pass membrane protein</topology>
    </subcellularLocation>
</comment>
<evidence type="ECO:0000256" key="1">
    <source>
        <dbReference type="ARBA" id="ARBA00004141"/>
    </source>
</evidence>
<feature type="transmembrane region" description="Helical" evidence="7">
    <location>
        <begin position="859"/>
        <end position="880"/>
    </location>
</feature>
<feature type="transmembrane region" description="Helical" evidence="7">
    <location>
        <begin position="633"/>
        <end position="652"/>
    </location>
</feature>
<feature type="transmembrane region" description="Helical" evidence="7">
    <location>
        <begin position="934"/>
        <end position="959"/>
    </location>
</feature>
<dbReference type="Gene3D" id="1.20.1250.20">
    <property type="entry name" value="MFS general substrate transporter like domains"/>
    <property type="match status" value="2"/>
</dbReference>
<feature type="region of interest" description="Disordered" evidence="6">
    <location>
        <begin position="1"/>
        <end position="20"/>
    </location>
</feature>
<reference evidence="8" key="1">
    <citation type="journal article" date="2017" name="Nature">
        <title>The genome of Chenopodium quinoa.</title>
        <authorList>
            <person name="Jarvis D.E."/>
            <person name="Ho Y.S."/>
            <person name="Lightfoot D.J."/>
            <person name="Schmoeckel S.M."/>
            <person name="Li B."/>
            <person name="Borm T.J.A."/>
            <person name="Ohyanagi H."/>
            <person name="Mineta K."/>
            <person name="Michell C.T."/>
            <person name="Saber N."/>
            <person name="Kharbatia N.M."/>
            <person name="Rupper R.R."/>
            <person name="Sharp A.R."/>
            <person name="Dally N."/>
            <person name="Boughton B.A."/>
            <person name="Woo Y.H."/>
            <person name="Gao G."/>
            <person name="Schijlen E.G.W.M."/>
            <person name="Guo X."/>
            <person name="Momin A.A."/>
            <person name="Negrao S."/>
            <person name="Al-Babili S."/>
            <person name="Gehring C."/>
            <person name="Roessner U."/>
            <person name="Jung C."/>
            <person name="Murphy K."/>
            <person name="Arold S.T."/>
            <person name="Gojobori T."/>
            <person name="van der Linden C.G."/>
            <person name="van Loo E.N."/>
            <person name="Jellen E.N."/>
            <person name="Maughan P.J."/>
            <person name="Tester M."/>
        </authorList>
    </citation>
    <scope>NUCLEOTIDE SEQUENCE [LARGE SCALE GENOMIC DNA]</scope>
    <source>
        <strain evidence="8">cv. PI 614886</strain>
    </source>
</reference>
<reference evidence="8" key="2">
    <citation type="submission" date="2021-03" db="UniProtKB">
        <authorList>
            <consortium name="EnsemblPlants"/>
        </authorList>
    </citation>
    <scope>IDENTIFICATION</scope>
</reference>
<comment type="similarity">
    <text evidence="2">Belongs to the major facilitator superfamily. Proton-dependent oligopeptide transporter (POT/PTR) (TC 2.A.17) family.</text>
</comment>
<evidence type="ECO:0000256" key="4">
    <source>
        <dbReference type="ARBA" id="ARBA00022989"/>
    </source>
</evidence>
<dbReference type="Proteomes" id="UP000596660">
    <property type="component" value="Unplaced"/>
</dbReference>
<feature type="transmembrane region" description="Helical" evidence="7">
    <location>
        <begin position="542"/>
        <end position="560"/>
    </location>
</feature>
<protein>
    <submittedName>
        <fullName evidence="8">Uncharacterized protein</fullName>
    </submittedName>
</protein>
<evidence type="ECO:0000313" key="8">
    <source>
        <dbReference type="EnsemblPlants" id="AUR62022794-RA:cds"/>
    </source>
</evidence>
<name>A0A803M3J5_CHEQI</name>
<feature type="transmembrane region" description="Helical" evidence="7">
    <location>
        <begin position="323"/>
        <end position="344"/>
    </location>
</feature>
<feature type="transmembrane region" description="Helical" evidence="7">
    <location>
        <begin position="900"/>
        <end position="922"/>
    </location>
</feature>
<feature type="transmembrane region" description="Helical" evidence="7">
    <location>
        <begin position="364"/>
        <end position="386"/>
    </location>
</feature>
<dbReference type="InterPro" id="IPR036259">
    <property type="entry name" value="MFS_trans_sf"/>
</dbReference>
<sequence length="1032" mass="115448">MEGRGDIHDETQREKGDDFRIPKEKIDENGMELHVHDSTLDYKGKLPIRASTGSWKASYFMIGVLTMSQYIPSLKPCDATSTTCDRITKVHELVFYLGIYLVALATGGHKPCTESFGADQFDYNHTEERIQKISFFNWWNISICGGYFIGVTVIVYVQDNVSWALGFLILAIVMGVSVLVFFLGRPYYRYKTALGSPLTPLLQVLVAAVAKRNLVCPSNPSLLYEDPNSRKLQGQCLDHTNRLRFLDKAAIIENHESNGAAVKKQSPWRLATVTQVEELKLIVTMIPIWLNSLVFGIGVAQGPSFFVKQGSAMNRKIYKEFEIPAASMTAFIALGLIITVALYDKVLVPYLRRVIGNNERGINILTRISVGMVALTISILISALVEKKRLKASLEGKIMNIFWLTPQFFILGVGDGLSLVGMQEYFYEQVPNSMRSIGMAFYLSVIGIGSFLNSFLIIIVNHATKMHGGKKWIGKDLSHSRLDYYYCERLSYFGIAPNMITYMTKVMHQDLETAANSVNIWSGVATVMPLLGGFLADAYTGRYFMILFSAILYALGLGVWTMSQYVPSFKPCGATLTTCEHVNKVHEVVYFVAAYLVALATGGYKPCLESFGADQFDDNHTEERKQKMSFFNWWNIALCTGLFTGVTLIVYVQDYVSWGLGFLILAITMVASVLVFVLGKPFYRYKAVVGSPLTPLLQVLVAAVAKRNLVCPSNPSLLYDEAPNSGNLKSERLGHTNRLRFFDKAAIIDNHESNEVQLKKQSPWRLATVTQVEELKLVITMVPIWLTSLVFGIGVAQGTTFFVKQGSAMDRKISKHFEIPAASMATLIALGMITTIAFYDKVLLPYLRRATGNERGINILTRIGIGMAFLIVAMLTSALVERERLKASLEGKIMNVCWLVPQFLILGIGDGFSLVGMQEYFYDQVPDSMRSLGMALYLSVIGVGSFMTSFLITIVNRVTTMHEGSKWIGKDLTHSRLDYFYWLLMIIFVLNMCVFMLLAKNYRYKSVQRSKEVIVDDFDSCDSKKKLGLGGV</sequence>
<dbReference type="SUPFAM" id="SSF103473">
    <property type="entry name" value="MFS general substrate transporter"/>
    <property type="match status" value="2"/>
</dbReference>
<keyword evidence="4 7" id="KW-1133">Transmembrane helix</keyword>
<dbReference type="AlphaFoldDB" id="A0A803M3J5"/>
<feature type="transmembrane region" description="Helical" evidence="7">
    <location>
        <begin position="163"/>
        <end position="184"/>
    </location>
</feature>
<feature type="transmembrane region" description="Helical" evidence="7">
    <location>
        <begin position="979"/>
        <end position="999"/>
    </location>
</feature>
<feature type="transmembrane region" description="Helical" evidence="7">
    <location>
        <begin position="440"/>
        <end position="461"/>
    </location>
</feature>
<evidence type="ECO:0000256" key="5">
    <source>
        <dbReference type="ARBA" id="ARBA00023136"/>
    </source>
</evidence>
<evidence type="ECO:0000256" key="6">
    <source>
        <dbReference type="SAM" id="MobiDB-lite"/>
    </source>
</evidence>
<feature type="transmembrane region" description="Helical" evidence="7">
    <location>
        <begin position="138"/>
        <end position="157"/>
    </location>
</feature>
<feature type="transmembrane region" description="Helical" evidence="7">
    <location>
        <begin position="819"/>
        <end position="839"/>
    </location>
</feature>
<dbReference type="GO" id="GO:0022857">
    <property type="term" value="F:transmembrane transporter activity"/>
    <property type="evidence" value="ECO:0007669"/>
    <property type="project" value="InterPro"/>
</dbReference>
<dbReference type="OMA" id="NARIPMS"/>
<evidence type="ECO:0000256" key="3">
    <source>
        <dbReference type="ARBA" id="ARBA00022692"/>
    </source>
</evidence>